<evidence type="ECO:0008006" key="12">
    <source>
        <dbReference type="Google" id="ProtNLM"/>
    </source>
</evidence>
<dbReference type="Gene3D" id="1.10.287.1490">
    <property type="match status" value="1"/>
</dbReference>
<keyword evidence="4" id="KW-0206">Cytoskeleton</keyword>
<evidence type="ECO:0000256" key="3">
    <source>
        <dbReference type="ARBA" id="ARBA00023054"/>
    </source>
</evidence>
<dbReference type="GO" id="GO:0005813">
    <property type="term" value="C:centrosome"/>
    <property type="evidence" value="ECO:0007669"/>
    <property type="project" value="UniProtKB-SubCell"/>
</dbReference>
<evidence type="ECO:0000256" key="1">
    <source>
        <dbReference type="ARBA" id="ARBA00004300"/>
    </source>
</evidence>
<dbReference type="InterPro" id="IPR053997">
    <property type="entry name" value="SAS-6_C_CC"/>
</dbReference>
<keyword evidence="2" id="KW-0963">Cytoplasm</keyword>
<dbReference type="EMBL" id="JAJJHW010003409">
    <property type="protein sequence ID" value="KAH8359225.1"/>
    <property type="molecule type" value="Genomic_DNA"/>
</dbReference>
<dbReference type="Pfam" id="PF16531">
    <property type="entry name" value="SAS-6_N"/>
    <property type="match status" value="1"/>
</dbReference>
<feature type="domain" description="SAS-6 C-terminal coiled coil" evidence="9">
    <location>
        <begin position="160"/>
        <end position="216"/>
    </location>
</feature>
<dbReference type="PANTHER" id="PTHR44281">
    <property type="entry name" value="SPINDLE ASSEMBLY ABNORMAL PROTEIN 6 HOMOLOG"/>
    <property type="match status" value="1"/>
</dbReference>
<dbReference type="PANTHER" id="PTHR44281:SF2">
    <property type="entry name" value="SPINDLE ASSEMBLY ABNORMAL PROTEIN 6 HOMOLOG"/>
    <property type="match status" value="1"/>
</dbReference>
<feature type="coiled-coil region" evidence="6">
    <location>
        <begin position="185"/>
        <end position="329"/>
    </location>
</feature>
<evidence type="ECO:0000256" key="7">
    <source>
        <dbReference type="SAM" id="MobiDB-lite"/>
    </source>
</evidence>
<name>A0AAD4JUN3_9MUSC</name>
<dbReference type="Pfam" id="PF22216">
    <property type="entry name" value="Sas-6_C_CC"/>
    <property type="match status" value="1"/>
</dbReference>
<feature type="domain" description="Spindle assembly abnormal protein 6 N-terminal" evidence="8">
    <location>
        <begin position="50"/>
        <end position="155"/>
    </location>
</feature>
<reference evidence="10" key="1">
    <citation type="journal article" date="2021" name="Mol. Ecol. Resour.">
        <title>Phylogenomic analyses of the genus Drosophila reveals genomic signals of climate adaptation.</title>
        <authorList>
            <person name="Li F."/>
            <person name="Rane R.V."/>
            <person name="Luria V."/>
            <person name="Xiong Z."/>
            <person name="Chen J."/>
            <person name="Li Z."/>
            <person name="Catullo R.A."/>
            <person name="Griffin P.C."/>
            <person name="Schiffer M."/>
            <person name="Pearce S."/>
            <person name="Lee S.F."/>
            <person name="McElroy K."/>
            <person name="Stocker A."/>
            <person name="Shirriffs J."/>
            <person name="Cockerell F."/>
            <person name="Coppin C."/>
            <person name="Sgro C.M."/>
            <person name="Karger A."/>
            <person name="Cain J.W."/>
            <person name="Weber J.A."/>
            <person name="Santpere G."/>
            <person name="Kirschner M.W."/>
            <person name="Hoffmann A.A."/>
            <person name="Oakeshott J.G."/>
            <person name="Zhang G."/>
        </authorList>
    </citation>
    <scope>NUCLEOTIDE SEQUENCE</scope>
    <source>
        <strain evidence="10">BGI-SZ-2011g</strain>
    </source>
</reference>
<keyword evidence="11" id="KW-1185">Reference proteome</keyword>
<comment type="subcellular location">
    <subcellularLocation>
        <location evidence="1">Cytoplasm</location>
        <location evidence="1">Cytoskeleton</location>
        <location evidence="1">Microtubule organizing center</location>
        <location evidence="1">Centrosome</location>
    </subcellularLocation>
</comment>
<comment type="caution">
    <text evidence="10">The sequence shown here is derived from an EMBL/GenBank/DDBJ whole genome shotgun (WGS) entry which is preliminary data.</text>
</comment>
<keyword evidence="3 6" id="KW-0175">Coiled coil</keyword>
<gene>
    <name evidence="10" type="ORF">KR093_005304</name>
</gene>
<dbReference type="InterPro" id="IPR038558">
    <property type="entry name" value="SAS-6_N_sf"/>
</dbReference>
<dbReference type="Proteomes" id="UP001200034">
    <property type="component" value="Unassembled WGS sequence"/>
</dbReference>
<dbReference type="GO" id="GO:0007099">
    <property type="term" value="P:centriole replication"/>
    <property type="evidence" value="ECO:0007669"/>
    <property type="project" value="TreeGrafter"/>
</dbReference>
<organism evidence="10 11">
    <name type="scientific">Drosophila rubida</name>
    <dbReference type="NCBI Taxonomy" id="30044"/>
    <lineage>
        <taxon>Eukaryota</taxon>
        <taxon>Metazoa</taxon>
        <taxon>Ecdysozoa</taxon>
        <taxon>Arthropoda</taxon>
        <taxon>Hexapoda</taxon>
        <taxon>Insecta</taxon>
        <taxon>Pterygota</taxon>
        <taxon>Neoptera</taxon>
        <taxon>Endopterygota</taxon>
        <taxon>Diptera</taxon>
        <taxon>Brachycera</taxon>
        <taxon>Muscomorpha</taxon>
        <taxon>Ephydroidea</taxon>
        <taxon>Drosophilidae</taxon>
        <taxon>Drosophila</taxon>
    </lineage>
</organism>
<dbReference type="AlphaFoldDB" id="A0AAD4JUN3"/>
<feature type="region of interest" description="Disordered" evidence="7">
    <location>
        <begin position="443"/>
        <end position="462"/>
    </location>
</feature>
<keyword evidence="5" id="KW-0131">Cell cycle</keyword>
<sequence length="462" mass="53570">MWAPSTEETHFANIDATKNVVHIMPSVEMMVTFSGNRGDALRSKKACVLYAERLDFKELIQLRLTEKCDQRRMYITTVDNASFHILKQDQSLNVTFAGFMENVVRMLKDCQAGTLELCLSLKDISGDNSNQTQDYLLQFVEIRSFKNLVHLSLPCRSAPLHTVLFYINSMLEAAHKKSYILEQNVQQVQMELNSQQAHMEQLGADNNKLRDALLENSRHLGEKHALELQQMQDKLQQIKEQHNNDAERNRRTIAGLQSQLDRAIQQKGDLKAAHEQTEKRHQSLTEELSCCKTRISALKEQNDKLHTELTAAKKQERKLEYKIEDLKQHTTELQEHIQKGQKDKANISAELEAEKKINQTKRQALEMASNEIAKANQIILKQGQEILNHKKTITWRTEVALQQEKAIKEKDKLLCLREGELEHERQTLQQLRQEIPQQLQSMRHFAQGLEQKYTNRKQPQLP</sequence>
<dbReference type="InterPro" id="IPR032396">
    <property type="entry name" value="SAS-6_N"/>
</dbReference>
<dbReference type="Gene3D" id="2.170.210.20">
    <property type="entry name" value="Spindle assembly abnormal protein 6, N-terminal domain"/>
    <property type="match status" value="1"/>
</dbReference>
<accession>A0AAD4JUN3</accession>
<evidence type="ECO:0000256" key="2">
    <source>
        <dbReference type="ARBA" id="ARBA00022490"/>
    </source>
</evidence>
<evidence type="ECO:0000256" key="5">
    <source>
        <dbReference type="ARBA" id="ARBA00023306"/>
    </source>
</evidence>
<dbReference type="GO" id="GO:0005814">
    <property type="term" value="C:centriole"/>
    <property type="evidence" value="ECO:0007669"/>
    <property type="project" value="TreeGrafter"/>
</dbReference>
<evidence type="ECO:0000259" key="8">
    <source>
        <dbReference type="Pfam" id="PF16531"/>
    </source>
</evidence>
<evidence type="ECO:0000256" key="4">
    <source>
        <dbReference type="ARBA" id="ARBA00023212"/>
    </source>
</evidence>
<protein>
    <recommendedName>
        <fullName evidence="12">Spindle assembly abnormal protein 6 homolog</fullName>
    </recommendedName>
</protein>
<evidence type="ECO:0000313" key="10">
    <source>
        <dbReference type="EMBL" id="KAH8359225.1"/>
    </source>
</evidence>
<evidence type="ECO:0000259" key="9">
    <source>
        <dbReference type="Pfam" id="PF22216"/>
    </source>
</evidence>
<evidence type="ECO:0000256" key="6">
    <source>
        <dbReference type="SAM" id="Coils"/>
    </source>
</evidence>
<proteinExistence type="predicted"/>
<evidence type="ECO:0000313" key="11">
    <source>
        <dbReference type="Proteomes" id="UP001200034"/>
    </source>
</evidence>